<evidence type="ECO:0000313" key="2">
    <source>
        <dbReference type="EMBL" id="SFG01515.1"/>
    </source>
</evidence>
<dbReference type="Pfam" id="PF24035">
    <property type="entry name" value="DUF7344"/>
    <property type="match status" value="1"/>
</dbReference>
<dbReference type="Proteomes" id="UP000198876">
    <property type="component" value="Unassembled WGS sequence"/>
</dbReference>
<name>A0A1I2NC62_9EURY</name>
<gene>
    <name evidence="2" type="ORF">SAMN04488063_1134</name>
</gene>
<dbReference type="RefSeq" id="WP_092889607.1">
    <property type="nucleotide sequence ID" value="NZ_FOOQ01000001.1"/>
</dbReference>
<proteinExistence type="predicted"/>
<evidence type="ECO:0000313" key="3">
    <source>
        <dbReference type="Proteomes" id="UP000198876"/>
    </source>
</evidence>
<dbReference type="InterPro" id="IPR036388">
    <property type="entry name" value="WH-like_DNA-bd_sf"/>
</dbReference>
<reference evidence="3" key="1">
    <citation type="submission" date="2016-10" db="EMBL/GenBank/DDBJ databases">
        <authorList>
            <person name="Varghese N."/>
            <person name="Submissions S."/>
        </authorList>
    </citation>
    <scope>NUCLEOTIDE SEQUENCE [LARGE SCALE GENOMIC DNA]</scope>
    <source>
        <strain evidence="3">CGMCC 1.7739</strain>
    </source>
</reference>
<dbReference type="STRING" id="553467.SAMN04488063_1134"/>
<organism evidence="2 3">
    <name type="scientific">Halopelagius inordinatus</name>
    <dbReference type="NCBI Taxonomy" id="553467"/>
    <lineage>
        <taxon>Archaea</taxon>
        <taxon>Methanobacteriati</taxon>
        <taxon>Methanobacteriota</taxon>
        <taxon>Stenosarchaea group</taxon>
        <taxon>Halobacteria</taxon>
        <taxon>Halobacteriales</taxon>
        <taxon>Haloferacaceae</taxon>
    </lineage>
</organism>
<dbReference type="OrthoDB" id="308429at2157"/>
<dbReference type="InterPro" id="IPR055768">
    <property type="entry name" value="DUF7344"/>
</dbReference>
<dbReference type="EMBL" id="FOOQ01000001">
    <property type="protein sequence ID" value="SFG01515.1"/>
    <property type="molecule type" value="Genomic_DNA"/>
</dbReference>
<dbReference type="Gene3D" id="1.10.10.10">
    <property type="entry name" value="Winged helix-like DNA-binding domain superfamily/Winged helix DNA-binding domain"/>
    <property type="match status" value="1"/>
</dbReference>
<evidence type="ECO:0000259" key="1">
    <source>
        <dbReference type="Pfam" id="PF24035"/>
    </source>
</evidence>
<accession>A0A1I2NC62</accession>
<sequence length="115" mass="12580">MSNSIPHSQLDSLAETDDVSRNDLFEALTESRRRTVLATIATAGTPIELRSLARAVAREETDVTDADVPEEAFERVSVSLYHTHLPKLANLGLIEFDARERVVESAADGVDSLCL</sequence>
<keyword evidence="3" id="KW-1185">Reference proteome</keyword>
<dbReference type="AlphaFoldDB" id="A0A1I2NC62"/>
<protein>
    <recommendedName>
        <fullName evidence="1">DUF7344 domain-containing protein</fullName>
    </recommendedName>
</protein>
<feature type="domain" description="DUF7344" evidence="1">
    <location>
        <begin position="25"/>
        <end position="104"/>
    </location>
</feature>